<gene>
    <name evidence="2" type="ORF">Pr1d_53570</name>
</gene>
<dbReference type="EMBL" id="CP042913">
    <property type="protein sequence ID" value="QEG38009.1"/>
    <property type="molecule type" value="Genomic_DNA"/>
</dbReference>
<dbReference type="Proteomes" id="UP000323917">
    <property type="component" value="Chromosome"/>
</dbReference>
<dbReference type="KEGG" id="bgok:Pr1d_53570"/>
<accession>A0A5B9QJ22</accession>
<keyword evidence="1" id="KW-1133">Transmembrane helix</keyword>
<keyword evidence="1" id="KW-0472">Membrane</keyword>
<evidence type="ECO:0000256" key="1">
    <source>
        <dbReference type="SAM" id="Phobius"/>
    </source>
</evidence>
<proteinExistence type="predicted"/>
<name>A0A5B9QJ22_9BACT</name>
<feature type="transmembrane region" description="Helical" evidence="1">
    <location>
        <begin position="21"/>
        <end position="41"/>
    </location>
</feature>
<keyword evidence="3" id="KW-1185">Reference proteome</keyword>
<evidence type="ECO:0008006" key="4">
    <source>
        <dbReference type="Google" id="ProtNLM"/>
    </source>
</evidence>
<dbReference type="AlphaFoldDB" id="A0A5B9QJ22"/>
<sequence>MTFTRREFKNLYGNRSITKKLLVGVTVVVLPGFAFAAPVVYTDEALFLAELATIGGSTIHESFEDGLVWANSRNSIVSPGSAPDVISQGILWTSNYLLNNIATGTVGGSAPDGSYAIYSLPHGMTTDSGLYCDSAEDPDIPSECFQNDGLKVESATGATLYAFGGRIDTANNGKVTFLLDGVDINGNNTDNIDNWQREGDWADSWAFVGVIDTTGFLTAELRELRGKDFQQVLMFNDDFTIQTEGVLLLPGDFDDDGDVDGSDFLRWQHGESPTPLSSGDLADWQTYYGATTPPLPASFAVPEPSGMALLVGLAMFGARIRSRSRFFRIFNRFVSPFDWLGESL</sequence>
<protein>
    <recommendedName>
        <fullName evidence="4">PEP-CTERM protein-sorting domain-containing protein</fullName>
    </recommendedName>
</protein>
<reference evidence="2 3" key="1">
    <citation type="submission" date="2019-08" db="EMBL/GenBank/DDBJ databases">
        <title>Deep-cultivation of Planctomycetes and their phenomic and genomic characterization uncovers novel biology.</title>
        <authorList>
            <person name="Wiegand S."/>
            <person name="Jogler M."/>
            <person name="Boedeker C."/>
            <person name="Pinto D."/>
            <person name="Vollmers J."/>
            <person name="Rivas-Marin E."/>
            <person name="Kohn T."/>
            <person name="Peeters S.H."/>
            <person name="Heuer A."/>
            <person name="Rast P."/>
            <person name="Oberbeckmann S."/>
            <person name="Bunk B."/>
            <person name="Jeske O."/>
            <person name="Meyerdierks A."/>
            <person name="Storesund J.E."/>
            <person name="Kallscheuer N."/>
            <person name="Luecker S."/>
            <person name="Lage O.M."/>
            <person name="Pohl T."/>
            <person name="Merkel B.J."/>
            <person name="Hornburger P."/>
            <person name="Mueller R.-W."/>
            <person name="Bruemmer F."/>
            <person name="Labrenz M."/>
            <person name="Spormann A.M."/>
            <person name="Op den Camp H."/>
            <person name="Overmann J."/>
            <person name="Amann R."/>
            <person name="Jetten M.S.M."/>
            <person name="Mascher T."/>
            <person name="Medema M.H."/>
            <person name="Devos D.P."/>
            <person name="Kaster A.-K."/>
            <person name="Ovreas L."/>
            <person name="Rohde M."/>
            <person name="Galperin M.Y."/>
            <person name="Jogler C."/>
        </authorList>
    </citation>
    <scope>NUCLEOTIDE SEQUENCE [LARGE SCALE GENOMIC DNA]</scope>
    <source>
        <strain evidence="2 3">Pr1d</strain>
    </source>
</reference>
<keyword evidence="1" id="KW-0812">Transmembrane</keyword>
<organism evidence="2 3">
    <name type="scientific">Bythopirellula goksoeyrii</name>
    <dbReference type="NCBI Taxonomy" id="1400387"/>
    <lineage>
        <taxon>Bacteria</taxon>
        <taxon>Pseudomonadati</taxon>
        <taxon>Planctomycetota</taxon>
        <taxon>Planctomycetia</taxon>
        <taxon>Pirellulales</taxon>
        <taxon>Lacipirellulaceae</taxon>
        <taxon>Bythopirellula</taxon>
    </lineage>
</organism>
<evidence type="ECO:0000313" key="2">
    <source>
        <dbReference type="EMBL" id="QEG38009.1"/>
    </source>
</evidence>
<evidence type="ECO:0000313" key="3">
    <source>
        <dbReference type="Proteomes" id="UP000323917"/>
    </source>
</evidence>